<reference evidence="1 3" key="1">
    <citation type="submission" date="2021-03" db="EMBL/GenBank/DDBJ databases">
        <title>Draft genome and methylome analysis of Thiotrix fructosivoruns ATCC 49748.</title>
        <authorList>
            <person name="Fomenkov A."/>
            <person name="Grabovich M.Y."/>
            <person name="Roberts R.J."/>
        </authorList>
    </citation>
    <scope>NUCLEOTIDE SEQUENCE [LARGE SCALE GENOMIC DNA]</scope>
    <source>
        <strain evidence="1 3">ATCC 49748</strain>
    </source>
</reference>
<dbReference type="Proteomes" id="UP000664466">
    <property type="component" value="Unassembled WGS sequence"/>
</dbReference>
<dbReference type="EMBL" id="CP072748">
    <property type="protein sequence ID" value="QTX11882.1"/>
    <property type="molecule type" value="Genomic_DNA"/>
</dbReference>
<dbReference type="AlphaFoldDB" id="A0A8B0SSK6"/>
<proteinExistence type="predicted"/>
<protein>
    <recommendedName>
        <fullName evidence="4">Lipoprotein</fullName>
    </recommendedName>
</protein>
<evidence type="ECO:0000313" key="3">
    <source>
        <dbReference type="Proteomes" id="UP000664466"/>
    </source>
</evidence>
<keyword evidence="3" id="KW-1185">Reference proteome</keyword>
<gene>
    <name evidence="2" type="ORF">J1836_005970</name>
    <name evidence="1" type="ORF">J1836_06855</name>
</gene>
<dbReference type="PROSITE" id="PS51257">
    <property type="entry name" value="PROKAR_LIPOPROTEIN"/>
    <property type="match status" value="1"/>
</dbReference>
<organism evidence="2">
    <name type="scientific">Thiothrix fructosivorans</name>
    <dbReference type="NCBI Taxonomy" id="111770"/>
    <lineage>
        <taxon>Bacteria</taxon>
        <taxon>Pseudomonadati</taxon>
        <taxon>Pseudomonadota</taxon>
        <taxon>Gammaproteobacteria</taxon>
        <taxon>Thiotrichales</taxon>
        <taxon>Thiotrichaceae</taxon>
        <taxon>Thiothrix</taxon>
    </lineage>
</organism>
<sequence length="70" mass="8183">MFYVKRIFMFFVILIVSGCASYYPTIIDDEELQEAIDEAGAIKNMKKYSDLYLFKSSEIKKISSKLMMHV</sequence>
<accession>A0A8B0SSK6</accession>
<evidence type="ECO:0000313" key="2">
    <source>
        <dbReference type="EMBL" id="QTX11882.1"/>
    </source>
</evidence>
<evidence type="ECO:0008006" key="4">
    <source>
        <dbReference type="Google" id="ProtNLM"/>
    </source>
</evidence>
<dbReference type="EMBL" id="JAFMPM010000006">
    <property type="protein sequence ID" value="MBO0612648.1"/>
    <property type="molecule type" value="Genomic_DNA"/>
</dbReference>
<reference evidence="2" key="2">
    <citation type="submission" date="2021-04" db="EMBL/GenBank/DDBJ databases">
        <title>Complete Genome and methylome analysis of Thiothrix fructosivorans ATCC 49748.</title>
        <authorList>
            <person name="Fomenkov A."/>
            <person name="Sun L."/>
            <person name="Vincze T."/>
            <person name="Grabovich M.Y."/>
            <person name="Roberts R.J."/>
        </authorList>
    </citation>
    <scope>NUCLEOTIDE SEQUENCE</scope>
    <source>
        <strain evidence="2">ATCC 49748</strain>
    </source>
</reference>
<dbReference type="RefSeq" id="WP_207250339.1">
    <property type="nucleotide sequence ID" value="NZ_JAFMPM010000006.1"/>
</dbReference>
<name>A0A8B0SSK6_9GAMM</name>
<evidence type="ECO:0000313" key="1">
    <source>
        <dbReference type="EMBL" id="MBO0612648.1"/>
    </source>
</evidence>